<evidence type="ECO:0000313" key="1">
    <source>
        <dbReference type="EMBL" id="MFN0254064.1"/>
    </source>
</evidence>
<name>A0ABW9J0K7_9SPHI</name>
<evidence type="ECO:0008006" key="3">
    <source>
        <dbReference type="Google" id="ProtNLM"/>
    </source>
</evidence>
<gene>
    <name evidence="1" type="ORF">E6A44_000665</name>
</gene>
<proteinExistence type="predicted"/>
<keyword evidence="2" id="KW-1185">Reference proteome</keyword>
<sequence length="179" mass="20740">MKNLAKVLLFVAFVGCKNTSNQEIEEKTTDTAKTQTDGVTVVKQDSISAKKIVAKDTIRNYKDTQMNEEFFQKAIIDLNDSSFTVYQNIRADYRIFGYQKPDTNARKMILFSVFTSDVEDNPYKCAFGSYYYSGALQDTKIKYIKNNGKFVETHLIKENNILPTPIFFLRSWVEFEKRN</sequence>
<organism evidence="1 2">
    <name type="scientific">Pedobacter ureilyticus</name>
    <dbReference type="NCBI Taxonomy" id="1393051"/>
    <lineage>
        <taxon>Bacteria</taxon>
        <taxon>Pseudomonadati</taxon>
        <taxon>Bacteroidota</taxon>
        <taxon>Sphingobacteriia</taxon>
        <taxon>Sphingobacteriales</taxon>
        <taxon>Sphingobacteriaceae</taxon>
        <taxon>Pedobacter</taxon>
    </lineage>
</organism>
<comment type="caution">
    <text evidence="1">The sequence shown here is derived from an EMBL/GenBank/DDBJ whole genome shotgun (WGS) entry which is preliminary data.</text>
</comment>
<dbReference type="EMBL" id="SSHJ02000001">
    <property type="protein sequence ID" value="MFN0254064.1"/>
    <property type="molecule type" value="Genomic_DNA"/>
</dbReference>
<accession>A0ABW9J0K7</accession>
<evidence type="ECO:0000313" key="2">
    <source>
        <dbReference type="Proteomes" id="UP001517247"/>
    </source>
</evidence>
<dbReference type="Proteomes" id="UP001517247">
    <property type="component" value="Unassembled WGS sequence"/>
</dbReference>
<dbReference type="RefSeq" id="WP_138721250.1">
    <property type="nucleotide sequence ID" value="NZ_SSHJ02000001.1"/>
</dbReference>
<reference evidence="1 2" key="1">
    <citation type="submission" date="2024-12" db="EMBL/GenBank/DDBJ databases">
        <authorList>
            <person name="Hu S."/>
        </authorList>
    </citation>
    <scope>NUCLEOTIDE SEQUENCE [LARGE SCALE GENOMIC DNA]</scope>
    <source>
        <strain evidence="1 2">THG-T11</strain>
    </source>
</reference>
<protein>
    <recommendedName>
        <fullName evidence="3">Lipoprotein</fullName>
    </recommendedName>
</protein>